<dbReference type="Proteomes" id="UP000472263">
    <property type="component" value="Chromosome 13"/>
</dbReference>
<dbReference type="Pfam" id="PF13853">
    <property type="entry name" value="7tm_4"/>
    <property type="match status" value="1"/>
</dbReference>
<keyword evidence="12 13" id="KW-0807">Transducer</keyword>
<feature type="domain" description="G-protein coupled receptors family 1 profile" evidence="15">
    <location>
        <begin position="39"/>
        <end position="289"/>
    </location>
</feature>
<keyword evidence="11" id="KW-0325">Glycoprotein</keyword>
<keyword evidence="6 14" id="KW-1133">Transmembrane helix</keyword>
<feature type="transmembrane region" description="Helical" evidence="14">
    <location>
        <begin position="271"/>
        <end position="289"/>
    </location>
</feature>
<evidence type="ECO:0000256" key="2">
    <source>
        <dbReference type="ARBA" id="ARBA00022475"/>
    </source>
</evidence>
<evidence type="ECO:0000256" key="5">
    <source>
        <dbReference type="ARBA" id="ARBA00022725"/>
    </source>
</evidence>
<dbReference type="FunFam" id="1.20.1070.10:FF:000024">
    <property type="entry name" value="Olfactory receptor"/>
    <property type="match status" value="1"/>
</dbReference>
<evidence type="ECO:0000256" key="14">
    <source>
        <dbReference type="RuleBase" id="RU363047"/>
    </source>
</evidence>
<proteinExistence type="inferred from homology"/>
<keyword evidence="4 13" id="KW-0812">Transmembrane</keyword>
<dbReference type="PRINTS" id="PR00245">
    <property type="entry name" value="OLFACTORYR"/>
</dbReference>
<dbReference type="Gene3D" id="1.20.1070.10">
    <property type="entry name" value="Rhodopsin 7-helix transmembrane proteins"/>
    <property type="match status" value="1"/>
</dbReference>
<comment type="similarity">
    <text evidence="13">Belongs to the G-protein coupled receptor 1 family.</text>
</comment>
<keyword evidence="17" id="KW-1185">Reference proteome</keyword>
<keyword evidence="2 14" id="KW-1003">Cell membrane</keyword>
<feature type="transmembrane region" description="Helical" evidence="14">
    <location>
        <begin position="23"/>
        <end position="50"/>
    </location>
</feature>
<keyword evidence="5 14" id="KW-0552">Olfaction</keyword>
<evidence type="ECO:0000313" key="17">
    <source>
        <dbReference type="Proteomes" id="UP000472263"/>
    </source>
</evidence>
<dbReference type="GO" id="GO:0004930">
    <property type="term" value="F:G protein-coupled receptor activity"/>
    <property type="evidence" value="ECO:0007669"/>
    <property type="project" value="UniProtKB-KW"/>
</dbReference>
<feature type="transmembrane region" description="Helical" evidence="14">
    <location>
        <begin position="233"/>
        <end position="251"/>
    </location>
</feature>
<reference evidence="16" key="1">
    <citation type="submission" date="2019-06" db="EMBL/GenBank/DDBJ databases">
        <authorList>
            <consortium name="Wellcome Sanger Institute Data Sharing"/>
        </authorList>
    </citation>
    <scope>NUCLEOTIDE SEQUENCE [LARGE SCALE GENOMIC DNA]</scope>
</reference>
<sequence>MANSTQFSHFILSAYFDSGHLKYLFFTVILLLYVVVIISNFLLIAVICVNRSLHEPLYVLLCSLFVNELYGSAGLFPFLLLQILSDSHTVPTSLCFLQIYCLYTYGNIEFGSLALMSYDRYLAVCCPLHYKTHMTQNRVAVFIVVVWLFSFIKCMVTVVFTAHLLLCGNIINNLYCNNYLIMKLACSDPQVNNIYGMVNGFFSIVTPMTLILFSYTRILQICFAGSKRTVTKAVSTCTPHLASLMNFFFGVCSETLLSRLDMSALPQLLRVVLSLYFLIVQPLFNPFMYGMRMSRLRKACKNLLRCLA</sequence>
<feature type="transmembrane region" description="Helical" evidence="14">
    <location>
        <begin position="96"/>
        <end position="118"/>
    </location>
</feature>
<keyword evidence="3 14" id="KW-0716">Sensory transduction</keyword>
<dbReference type="InParanoid" id="A0A667WT96"/>
<evidence type="ECO:0000256" key="4">
    <source>
        <dbReference type="ARBA" id="ARBA00022692"/>
    </source>
</evidence>
<name>A0A667WT96_9TELE</name>
<evidence type="ECO:0000259" key="15">
    <source>
        <dbReference type="PROSITE" id="PS50262"/>
    </source>
</evidence>
<keyword evidence="8 14" id="KW-0472">Membrane</keyword>
<evidence type="ECO:0000256" key="3">
    <source>
        <dbReference type="ARBA" id="ARBA00022606"/>
    </source>
</evidence>
<dbReference type="GeneID" id="115369790"/>
<evidence type="ECO:0000256" key="8">
    <source>
        <dbReference type="ARBA" id="ARBA00023136"/>
    </source>
</evidence>
<evidence type="ECO:0000313" key="16">
    <source>
        <dbReference type="Ensembl" id="ENSMMDP00005008940.1"/>
    </source>
</evidence>
<evidence type="ECO:0000256" key="7">
    <source>
        <dbReference type="ARBA" id="ARBA00023040"/>
    </source>
</evidence>
<feature type="transmembrane region" description="Helical" evidence="14">
    <location>
        <begin position="194"/>
        <end position="213"/>
    </location>
</feature>
<keyword evidence="9" id="KW-1015">Disulfide bond</keyword>
<evidence type="ECO:0000256" key="12">
    <source>
        <dbReference type="ARBA" id="ARBA00023224"/>
    </source>
</evidence>
<dbReference type="InterPro" id="IPR052921">
    <property type="entry name" value="GPCR1_Superfamily_Member"/>
</dbReference>
<protein>
    <recommendedName>
        <fullName evidence="14">Olfactory receptor</fullName>
    </recommendedName>
</protein>
<feature type="transmembrane region" description="Helical" evidence="14">
    <location>
        <begin position="57"/>
        <end position="84"/>
    </location>
</feature>
<evidence type="ECO:0000256" key="1">
    <source>
        <dbReference type="ARBA" id="ARBA00004651"/>
    </source>
</evidence>
<dbReference type="GO" id="GO:0004984">
    <property type="term" value="F:olfactory receptor activity"/>
    <property type="evidence" value="ECO:0007669"/>
    <property type="project" value="InterPro"/>
</dbReference>
<dbReference type="AlphaFoldDB" id="A0A667WT96"/>
<dbReference type="Ensembl" id="ENSMMDT00005009188.1">
    <property type="protein sequence ID" value="ENSMMDP00005008940.1"/>
    <property type="gene ID" value="ENSMMDG00005004925.1"/>
</dbReference>
<reference evidence="16" key="3">
    <citation type="submission" date="2025-09" db="UniProtKB">
        <authorList>
            <consortium name="Ensembl"/>
        </authorList>
    </citation>
    <scope>IDENTIFICATION</scope>
</reference>
<dbReference type="GeneTree" id="ENSGT00950000183048"/>
<feature type="transmembrane region" description="Helical" evidence="14">
    <location>
        <begin position="139"/>
        <end position="165"/>
    </location>
</feature>
<gene>
    <name evidence="16" type="primary">LOC115369790</name>
</gene>
<evidence type="ECO:0000256" key="10">
    <source>
        <dbReference type="ARBA" id="ARBA00023170"/>
    </source>
</evidence>
<dbReference type="RefSeq" id="XP_029922317.1">
    <property type="nucleotide sequence ID" value="XM_030066457.1"/>
</dbReference>
<dbReference type="OrthoDB" id="6147321at2759"/>
<dbReference type="PROSITE" id="PS00237">
    <property type="entry name" value="G_PROTEIN_RECEP_F1_1"/>
    <property type="match status" value="1"/>
</dbReference>
<evidence type="ECO:0000256" key="11">
    <source>
        <dbReference type="ARBA" id="ARBA00023180"/>
    </source>
</evidence>
<accession>A0A667WT96</accession>
<evidence type="ECO:0000256" key="6">
    <source>
        <dbReference type="ARBA" id="ARBA00022989"/>
    </source>
</evidence>
<evidence type="ECO:0000256" key="9">
    <source>
        <dbReference type="ARBA" id="ARBA00023157"/>
    </source>
</evidence>
<dbReference type="PANTHER" id="PTHR26451">
    <property type="entry name" value="G_PROTEIN_RECEP_F1_2 DOMAIN-CONTAINING PROTEIN"/>
    <property type="match status" value="1"/>
</dbReference>
<dbReference type="GO" id="GO:0005549">
    <property type="term" value="F:odorant binding"/>
    <property type="evidence" value="ECO:0007669"/>
    <property type="project" value="TreeGrafter"/>
</dbReference>
<dbReference type="InterPro" id="IPR000725">
    <property type="entry name" value="Olfact_rcpt"/>
</dbReference>
<dbReference type="GO" id="GO:0005886">
    <property type="term" value="C:plasma membrane"/>
    <property type="evidence" value="ECO:0007669"/>
    <property type="project" value="UniProtKB-SubCell"/>
</dbReference>
<comment type="subcellular location">
    <subcellularLocation>
        <location evidence="1 14">Cell membrane</location>
        <topology evidence="1 14">Multi-pass membrane protein</topology>
    </subcellularLocation>
</comment>
<keyword evidence="10 13" id="KW-0675">Receptor</keyword>
<reference evidence="16" key="2">
    <citation type="submission" date="2025-08" db="UniProtKB">
        <authorList>
            <consortium name="Ensembl"/>
        </authorList>
    </citation>
    <scope>IDENTIFICATION</scope>
</reference>
<dbReference type="InterPro" id="IPR017452">
    <property type="entry name" value="GPCR_Rhodpsn_7TM"/>
</dbReference>
<evidence type="ECO:0000256" key="13">
    <source>
        <dbReference type="RuleBase" id="RU000688"/>
    </source>
</evidence>
<keyword evidence="7 13" id="KW-0297">G-protein coupled receptor</keyword>
<organism evidence="16 17">
    <name type="scientific">Myripristis murdjan</name>
    <name type="common">pinecone soldierfish</name>
    <dbReference type="NCBI Taxonomy" id="586833"/>
    <lineage>
        <taxon>Eukaryota</taxon>
        <taxon>Metazoa</taxon>
        <taxon>Chordata</taxon>
        <taxon>Craniata</taxon>
        <taxon>Vertebrata</taxon>
        <taxon>Euteleostomi</taxon>
        <taxon>Actinopterygii</taxon>
        <taxon>Neopterygii</taxon>
        <taxon>Teleostei</taxon>
        <taxon>Neoteleostei</taxon>
        <taxon>Acanthomorphata</taxon>
        <taxon>Holocentriformes</taxon>
        <taxon>Holocentridae</taxon>
        <taxon>Myripristis</taxon>
    </lineage>
</organism>
<dbReference type="InterPro" id="IPR000276">
    <property type="entry name" value="GPCR_Rhodpsn"/>
</dbReference>
<dbReference type="PANTHER" id="PTHR26451:SF885">
    <property type="entry name" value="OLFACTORY RECEPTOR"/>
    <property type="match status" value="1"/>
</dbReference>
<dbReference type="PRINTS" id="PR00237">
    <property type="entry name" value="GPCRRHODOPSN"/>
</dbReference>
<dbReference type="SUPFAM" id="SSF81321">
    <property type="entry name" value="Family A G protein-coupled receptor-like"/>
    <property type="match status" value="1"/>
</dbReference>
<dbReference type="PROSITE" id="PS50262">
    <property type="entry name" value="G_PROTEIN_RECEP_F1_2"/>
    <property type="match status" value="1"/>
</dbReference>